<proteinExistence type="predicted"/>
<sequence length="313" mass="36291">MKTVSNIQFFLHAETMVWLSRKYLKEKIAFDEGTDFSFENIEEPVHVVIKSEDDFTVVQVFYRSHLGIYDEASFQMKVHKDGTTFDLESKEGVDDETTENILLHYMRSGYGLYKNAIDHDFMSQFPDLDLENEGILITLQDEELLAKRVVGKNRPKMACTTIFGTEMCRPYFNEYSKNFFGKPYRTFEEILKAAEDGDEDAMEAAAMAYLNGEETDQDYEQSFYWWSKLAETGYATAQFNTGLYYAKALGVKRDFVKAIEWMEKAAENGDEDAPTHLKLYTYAEQLRQKAIGGDHEAWEKLEQIIKMLDEAEN</sequence>
<gene>
    <name evidence="1" type="ORF">SAMN02910262_02553</name>
</gene>
<protein>
    <submittedName>
        <fullName evidence="1">Sel1 repeat-containing protein</fullName>
    </submittedName>
</protein>
<dbReference type="EMBL" id="FOZC01000019">
    <property type="protein sequence ID" value="SFR90422.1"/>
    <property type="molecule type" value="Genomic_DNA"/>
</dbReference>
<dbReference type="RefSeq" id="WP_051684808.1">
    <property type="nucleotide sequence ID" value="NZ_FOZC01000019.1"/>
</dbReference>
<dbReference type="InterPro" id="IPR006597">
    <property type="entry name" value="Sel1-like"/>
</dbReference>
<dbReference type="InterPro" id="IPR050767">
    <property type="entry name" value="Sel1_AlgK"/>
</dbReference>
<name>A0A1I6KGP8_9FIRM</name>
<dbReference type="Pfam" id="PF08238">
    <property type="entry name" value="Sel1"/>
    <property type="match status" value="2"/>
</dbReference>
<dbReference type="AlphaFoldDB" id="A0A1I6KGP8"/>
<evidence type="ECO:0000313" key="2">
    <source>
        <dbReference type="Proteomes" id="UP000214760"/>
    </source>
</evidence>
<dbReference type="SUPFAM" id="SSF81901">
    <property type="entry name" value="HCP-like"/>
    <property type="match status" value="1"/>
</dbReference>
<dbReference type="InterPro" id="IPR011990">
    <property type="entry name" value="TPR-like_helical_dom_sf"/>
</dbReference>
<dbReference type="PANTHER" id="PTHR11102:SF160">
    <property type="entry name" value="ERAD-ASSOCIATED E3 UBIQUITIN-PROTEIN LIGASE COMPONENT HRD3"/>
    <property type="match status" value="1"/>
</dbReference>
<accession>A0A1I6KGP8</accession>
<dbReference type="Gene3D" id="1.25.40.10">
    <property type="entry name" value="Tetratricopeptide repeat domain"/>
    <property type="match status" value="1"/>
</dbReference>
<reference evidence="1 2" key="1">
    <citation type="submission" date="2016-10" db="EMBL/GenBank/DDBJ databases">
        <authorList>
            <person name="de Groot N.N."/>
        </authorList>
    </citation>
    <scope>NUCLEOTIDE SEQUENCE [LARGE SCALE GENOMIC DNA]</scope>
    <source>
        <strain evidence="1 2">F</strain>
    </source>
</reference>
<dbReference type="SMART" id="SM00671">
    <property type="entry name" value="SEL1"/>
    <property type="match status" value="2"/>
</dbReference>
<evidence type="ECO:0000313" key="1">
    <source>
        <dbReference type="EMBL" id="SFR90422.1"/>
    </source>
</evidence>
<organism evidence="1 2">
    <name type="scientific">[Clostridium] aminophilum</name>
    <dbReference type="NCBI Taxonomy" id="1526"/>
    <lineage>
        <taxon>Bacteria</taxon>
        <taxon>Bacillati</taxon>
        <taxon>Bacillota</taxon>
        <taxon>Clostridia</taxon>
        <taxon>Lachnospirales</taxon>
        <taxon>Lachnospiraceae</taxon>
    </lineage>
</organism>
<dbReference type="Proteomes" id="UP000214760">
    <property type="component" value="Unassembled WGS sequence"/>
</dbReference>
<dbReference type="PANTHER" id="PTHR11102">
    <property type="entry name" value="SEL-1-LIKE PROTEIN"/>
    <property type="match status" value="1"/>
</dbReference>